<comment type="cofactor">
    <cofactor evidence="1">
        <name>Mg(2+)</name>
        <dbReference type="ChEBI" id="CHEBI:18420"/>
    </cofactor>
</comment>
<keyword evidence="16" id="KW-0670">Pyruvate</keyword>
<protein>
    <recommendedName>
        <fullName evidence="6">Phosphoenolpyruvate synthase</fullName>
        <ecNumber evidence="5">2.7.9.2</ecNumber>
    </recommendedName>
    <alternativeName>
        <fullName evidence="13">Pyruvate, water dikinase</fullName>
    </alternativeName>
</protein>
<evidence type="ECO:0000256" key="6">
    <source>
        <dbReference type="ARBA" id="ARBA00021623"/>
    </source>
</evidence>
<keyword evidence="11" id="KW-0067">ATP-binding</keyword>
<dbReference type="Pfam" id="PF01326">
    <property type="entry name" value="PPDK_N"/>
    <property type="match status" value="1"/>
</dbReference>
<dbReference type="InterPro" id="IPR013815">
    <property type="entry name" value="ATP_grasp_subdomain_1"/>
</dbReference>
<comment type="similarity">
    <text evidence="4">Belongs to the PEP-utilizing enzyme family.</text>
</comment>
<dbReference type="SUPFAM" id="SSF56059">
    <property type="entry name" value="Glutathione synthetase ATP-binding domain-like"/>
    <property type="match status" value="1"/>
</dbReference>
<evidence type="ECO:0000256" key="2">
    <source>
        <dbReference type="ARBA" id="ARBA00002988"/>
    </source>
</evidence>
<evidence type="ECO:0000256" key="11">
    <source>
        <dbReference type="ARBA" id="ARBA00022840"/>
    </source>
</evidence>
<keyword evidence="8" id="KW-0479">Metal-binding</keyword>
<keyword evidence="17" id="KW-1185">Reference proteome</keyword>
<dbReference type="Gene3D" id="3.30.1490.20">
    <property type="entry name" value="ATP-grasp fold, A domain"/>
    <property type="match status" value="1"/>
</dbReference>
<comment type="function">
    <text evidence="2">Catalyzes the phosphorylation of pyruvate to phosphoenolpyruvate.</text>
</comment>
<comment type="pathway">
    <text evidence="3">Carbohydrate biosynthesis; gluconeogenesis.</text>
</comment>
<evidence type="ECO:0000256" key="4">
    <source>
        <dbReference type="ARBA" id="ARBA00007837"/>
    </source>
</evidence>
<evidence type="ECO:0000256" key="5">
    <source>
        <dbReference type="ARBA" id="ARBA00011996"/>
    </source>
</evidence>
<accession>A0ABT1I0E3</accession>
<evidence type="ECO:0000313" key="17">
    <source>
        <dbReference type="Proteomes" id="UP001205311"/>
    </source>
</evidence>
<evidence type="ECO:0000256" key="14">
    <source>
        <dbReference type="ARBA" id="ARBA00047700"/>
    </source>
</evidence>
<reference evidence="16 17" key="1">
    <citation type="submission" date="2022-06" db="EMBL/GenBank/DDBJ databases">
        <title>Genomic Encyclopedia of Archaeal and Bacterial Type Strains, Phase II (KMG-II): from individual species to whole genera.</title>
        <authorList>
            <person name="Goeker M."/>
        </authorList>
    </citation>
    <scope>NUCLEOTIDE SEQUENCE [LARGE SCALE GENOMIC DNA]</scope>
    <source>
        <strain evidence="16 17">DSM 40477</strain>
    </source>
</reference>
<evidence type="ECO:0000256" key="10">
    <source>
        <dbReference type="ARBA" id="ARBA00022777"/>
    </source>
</evidence>
<proteinExistence type="inferred from homology"/>
<evidence type="ECO:0000256" key="1">
    <source>
        <dbReference type="ARBA" id="ARBA00001946"/>
    </source>
</evidence>
<evidence type="ECO:0000256" key="3">
    <source>
        <dbReference type="ARBA" id="ARBA00004742"/>
    </source>
</evidence>
<feature type="domain" description="Pyruvate phosphate dikinase AMP/ATP-binding" evidence="15">
    <location>
        <begin position="17"/>
        <end position="211"/>
    </location>
</feature>
<dbReference type="RefSeq" id="WP_253672067.1">
    <property type="nucleotide sequence ID" value="NZ_JAMTCP010000038.1"/>
</dbReference>
<evidence type="ECO:0000256" key="12">
    <source>
        <dbReference type="ARBA" id="ARBA00022842"/>
    </source>
</evidence>
<dbReference type="Proteomes" id="UP001205311">
    <property type="component" value="Unassembled WGS sequence"/>
</dbReference>
<organism evidence="16 17">
    <name type="scientific">Streptoalloteichus tenebrarius (strain ATCC 17920 / DSM 40477 / JCM 4838 / CBS 697.72 / NBRC 16177 / NCIMB 11028 / NRRL B-12390 / A12253. 1 / ISP 5477)</name>
    <name type="common">Streptomyces tenebrarius</name>
    <dbReference type="NCBI Taxonomy" id="1933"/>
    <lineage>
        <taxon>Bacteria</taxon>
        <taxon>Bacillati</taxon>
        <taxon>Actinomycetota</taxon>
        <taxon>Actinomycetes</taxon>
        <taxon>Pseudonocardiales</taxon>
        <taxon>Pseudonocardiaceae</taxon>
        <taxon>Streptoalloteichus</taxon>
    </lineage>
</organism>
<evidence type="ECO:0000256" key="7">
    <source>
        <dbReference type="ARBA" id="ARBA00022679"/>
    </source>
</evidence>
<keyword evidence="10" id="KW-0418">Kinase</keyword>
<keyword evidence="7" id="KW-0808">Transferase</keyword>
<evidence type="ECO:0000256" key="9">
    <source>
        <dbReference type="ARBA" id="ARBA00022741"/>
    </source>
</evidence>
<keyword evidence="12" id="KW-0460">Magnesium</keyword>
<evidence type="ECO:0000313" key="16">
    <source>
        <dbReference type="EMBL" id="MCP2261229.1"/>
    </source>
</evidence>
<dbReference type="InterPro" id="IPR006319">
    <property type="entry name" value="PEP_synth"/>
</dbReference>
<name>A0ABT1I0E3_STRSD</name>
<dbReference type="InterPro" id="IPR002192">
    <property type="entry name" value="PPDK_AMP/ATP-bd"/>
</dbReference>
<dbReference type="EMBL" id="JAMTCP010000038">
    <property type="protein sequence ID" value="MCP2261229.1"/>
    <property type="molecule type" value="Genomic_DNA"/>
</dbReference>
<evidence type="ECO:0000256" key="8">
    <source>
        <dbReference type="ARBA" id="ARBA00022723"/>
    </source>
</evidence>
<dbReference type="PANTHER" id="PTHR43030">
    <property type="entry name" value="PHOSPHOENOLPYRUVATE SYNTHASE"/>
    <property type="match status" value="1"/>
</dbReference>
<sequence>MSYVRWLDQLDGTDVGIAGGRGACLGELVATGWPVPAGFVVTTESYLRSLADSGSREELRQTWRAATAVVGQPDQLAEQCRQLVSIVRTAGMSGPVRQAVLDAYHHLGENAWVIVGSSVVAGDGGQVVAEVGDDPVAEVRGDEALLRAVRDRWAALFRPEAVARRVRSGRRDEPLVAVIVQRGAGRPTRETENGTAGSAGTAGGRAALVSVDLEGVVIEGRRG</sequence>
<dbReference type="EC" id="2.7.9.2" evidence="5"/>
<comment type="catalytic activity">
    <reaction evidence="14">
        <text>pyruvate + ATP + H2O = phosphoenolpyruvate + AMP + phosphate + 2 H(+)</text>
        <dbReference type="Rhea" id="RHEA:11364"/>
        <dbReference type="ChEBI" id="CHEBI:15361"/>
        <dbReference type="ChEBI" id="CHEBI:15377"/>
        <dbReference type="ChEBI" id="CHEBI:15378"/>
        <dbReference type="ChEBI" id="CHEBI:30616"/>
        <dbReference type="ChEBI" id="CHEBI:43474"/>
        <dbReference type="ChEBI" id="CHEBI:58702"/>
        <dbReference type="ChEBI" id="CHEBI:456215"/>
        <dbReference type="EC" id="2.7.9.2"/>
    </reaction>
</comment>
<evidence type="ECO:0000256" key="13">
    <source>
        <dbReference type="ARBA" id="ARBA00033470"/>
    </source>
</evidence>
<keyword evidence="9" id="KW-0547">Nucleotide-binding</keyword>
<gene>
    <name evidence="16" type="ORF">LX15_004950</name>
</gene>
<comment type="caution">
    <text evidence="16">The sequence shown here is derived from an EMBL/GenBank/DDBJ whole genome shotgun (WGS) entry which is preliminary data.</text>
</comment>
<evidence type="ECO:0000259" key="15">
    <source>
        <dbReference type="Pfam" id="PF01326"/>
    </source>
</evidence>
<dbReference type="PANTHER" id="PTHR43030:SF1">
    <property type="entry name" value="PHOSPHOENOLPYRUVATE SYNTHASE"/>
    <property type="match status" value="1"/>
</dbReference>